<evidence type="ECO:0000313" key="1">
    <source>
        <dbReference type="EMBL" id="RPB00025.1"/>
    </source>
</evidence>
<reference evidence="1 2" key="1">
    <citation type="journal article" date="2018" name="Nat. Ecol. Evol.">
        <title>Pezizomycetes genomes reveal the molecular basis of ectomycorrhizal truffle lifestyle.</title>
        <authorList>
            <person name="Murat C."/>
            <person name="Payen T."/>
            <person name="Noel B."/>
            <person name="Kuo A."/>
            <person name="Morin E."/>
            <person name="Chen J."/>
            <person name="Kohler A."/>
            <person name="Krizsan K."/>
            <person name="Balestrini R."/>
            <person name="Da Silva C."/>
            <person name="Montanini B."/>
            <person name="Hainaut M."/>
            <person name="Levati E."/>
            <person name="Barry K.W."/>
            <person name="Belfiori B."/>
            <person name="Cichocki N."/>
            <person name="Clum A."/>
            <person name="Dockter R.B."/>
            <person name="Fauchery L."/>
            <person name="Guy J."/>
            <person name="Iotti M."/>
            <person name="Le Tacon F."/>
            <person name="Lindquist E.A."/>
            <person name="Lipzen A."/>
            <person name="Malagnac F."/>
            <person name="Mello A."/>
            <person name="Molinier V."/>
            <person name="Miyauchi S."/>
            <person name="Poulain J."/>
            <person name="Riccioni C."/>
            <person name="Rubini A."/>
            <person name="Sitrit Y."/>
            <person name="Splivallo R."/>
            <person name="Traeger S."/>
            <person name="Wang M."/>
            <person name="Zifcakova L."/>
            <person name="Wipf D."/>
            <person name="Zambonelli A."/>
            <person name="Paolocci F."/>
            <person name="Nowrousian M."/>
            <person name="Ottonello S."/>
            <person name="Baldrian P."/>
            <person name="Spatafora J.W."/>
            <person name="Henrissat B."/>
            <person name="Nagy L.G."/>
            <person name="Aury J.M."/>
            <person name="Wincker P."/>
            <person name="Grigoriev I.V."/>
            <person name="Bonfante P."/>
            <person name="Martin F.M."/>
        </authorList>
    </citation>
    <scope>NUCLEOTIDE SEQUENCE [LARGE SCALE GENOMIC DNA]</scope>
    <source>
        <strain evidence="1 2">120613-1</strain>
    </source>
</reference>
<dbReference type="EMBL" id="ML120383">
    <property type="protein sequence ID" value="RPB00025.1"/>
    <property type="molecule type" value="Genomic_DNA"/>
</dbReference>
<gene>
    <name evidence="1" type="ORF">L873DRAFT_1903012</name>
</gene>
<evidence type="ECO:0008006" key="3">
    <source>
        <dbReference type="Google" id="ProtNLM"/>
    </source>
</evidence>
<dbReference type="OrthoDB" id="5422061at2759"/>
<sequence length="88" mass="10120">MPLPFEYLDGQIYAEKDSKSVQVKTSDNGWNNHQATIILAAFSSEKLHETLWYHNGVKVWWNETAYANSELLVDWINKMLIPLLLSGP</sequence>
<keyword evidence="2" id="KW-1185">Reference proteome</keyword>
<accession>A0A3N4K2B3</accession>
<evidence type="ECO:0000313" key="2">
    <source>
        <dbReference type="Proteomes" id="UP000276215"/>
    </source>
</evidence>
<name>A0A3N4K2B3_9PEZI</name>
<organism evidence="1 2">
    <name type="scientific">Choiromyces venosus 120613-1</name>
    <dbReference type="NCBI Taxonomy" id="1336337"/>
    <lineage>
        <taxon>Eukaryota</taxon>
        <taxon>Fungi</taxon>
        <taxon>Dikarya</taxon>
        <taxon>Ascomycota</taxon>
        <taxon>Pezizomycotina</taxon>
        <taxon>Pezizomycetes</taxon>
        <taxon>Pezizales</taxon>
        <taxon>Tuberaceae</taxon>
        <taxon>Choiromyces</taxon>
    </lineage>
</organism>
<proteinExistence type="predicted"/>
<dbReference type="Proteomes" id="UP000276215">
    <property type="component" value="Unassembled WGS sequence"/>
</dbReference>
<dbReference type="AlphaFoldDB" id="A0A3N4K2B3"/>
<protein>
    <recommendedName>
        <fullName evidence="3">DDE-1 domain-containing protein</fullName>
    </recommendedName>
</protein>